<dbReference type="InterPro" id="IPR025886">
    <property type="entry name" value="PP2-like"/>
</dbReference>
<dbReference type="InterPro" id="IPR036047">
    <property type="entry name" value="F-box-like_dom_sf"/>
</dbReference>
<reference evidence="2" key="1">
    <citation type="journal article" date="2016" name="Nat. Genet.">
        <title>A high-quality carrot genome assembly provides new insights into carotenoid accumulation and asterid genome evolution.</title>
        <authorList>
            <person name="Iorizzo M."/>
            <person name="Ellison S."/>
            <person name="Senalik D."/>
            <person name="Zeng P."/>
            <person name="Satapoomin P."/>
            <person name="Huang J."/>
            <person name="Bowman M."/>
            <person name="Iovene M."/>
            <person name="Sanseverino W."/>
            <person name="Cavagnaro P."/>
            <person name="Yildiz M."/>
            <person name="Macko-Podgorni A."/>
            <person name="Moranska E."/>
            <person name="Grzebelus E."/>
            <person name="Grzebelus D."/>
            <person name="Ashrafi H."/>
            <person name="Zheng Z."/>
            <person name="Cheng S."/>
            <person name="Spooner D."/>
            <person name="Van Deynze A."/>
            <person name="Simon P."/>
        </authorList>
    </citation>
    <scope>NUCLEOTIDE SEQUENCE [LARGE SCALE GENOMIC DNA]</scope>
    <source>
        <tissue evidence="2">Leaf</tissue>
    </source>
</reference>
<dbReference type="EMBL" id="CP093343">
    <property type="protein sequence ID" value="WOG81219.1"/>
    <property type="molecule type" value="Genomic_DNA"/>
</dbReference>
<dbReference type="OMA" id="YWINMPT"/>
<dbReference type="PANTHER" id="PTHR31960:SF22">
    <property type="entry name" value="F-BOX PROTEIN PP2-A12"/>
    <property type="match status" value="1"/>
</dbReference>
<dbReference type="Proteomes" id="UP000077755">
    <property type="component" value="Chromosome 1"/>
</dbReference>
<evidence type="ECO:0000313" key="4">
    <source>
        <dbReference type="Proteomes" id="UP000077755"/>
    </source>
</evidence>
<dbReference type="AlphaFoldDB" id="A0A166FLN8"/>
<proteinExistence type="predicted"/>
<keyword evidence="4" id="KW-1185">Reference proteome</keyword>
<dbReference type="InterPro" id="IPR001810">
    <property type="entry name" value="F-box_dom"/>
</dbReference>
<evidence type="ECO:0000259" key="1">
    <source>
        <dbReference type="PROSITE" id="PS50181"/>
    </source>
</evidence>
<protein>
    <recommendedName>
        <fullName evidence="1">F-box domain-containing protein</fullName>
    </recommendedName>
</protein>
<dbReference type="Gramene" id="KZN07921">
    <property type="protein sequence ID" value="KZN07921"/>
    <property type="gene ID" value="DCAR_000590"/>
</dbReference>
<organism evidence="2">
    <name type="scientific">Daucus carota subsp. sativus</name>
    <name type="common">Carrot</name>
    <dbReference type="NCBI Taxonomy" id="79200"/>
    <lineage>
        <taxon>Eukaryota</taxon>
        <taxon>Viridiplantae</taxon>
        <taxon>Streptophyta</taxon>
        <taxon>Embryophyta</taxon>
        <taxon>Tracheophyta</taxon>
        <taxon>Spermatophyta</taxon>
        <taxon>Magnoliopsida</taxon>
        <taxon>eudicotyledons</taxon>
        <taxon>Gunneridae</taxon>
        <taxon>Pentapetalae</taxon>
        <taxon>asterids</taxon>
        <taxon>campanulids</taxon>
        <taxon>Apiales</taxon>
        <taxon>Apiaceae</taxon>
        <taxon>Apioideae</taxon>
        <taxon>Scandiceae</taxon>
        <taxon>Daucinae</taxon>
        <taxon>Daucus</taxon>
        <taxon>Daucus sect. Daucus</taxon>
    </lineage>
</organism>
<feature type="domain" description="F-box" evidence="1">
    <location>
        <begin position="15"/>
        <end position="61"/>
    </location>
</feature>
<dbReference type="PANTHER" id="PTHR31960">
    <property type="entry name" value="F-BOX PROTEIN PP2-A15"/>
    <property type="match status" value="1"/>
</dbReference>
<dbReference type="SUPFAM" id="SSF81383">
    <property type="entry name" value="F-box domain"/>
    <property type="match status" value="1"/>
</dbReference>
<evidence type="ECO:0000313" key="2">
    <source>
        <dbReference type="EMBL" id="KZN07921.1"/>
    </source>
</evidence>
<reference evidence="3" key="2">
    <citation type="submission" date="2022-03" db="EMBL/GenBank/DDBJ databases">
        <title>Draft title - Genomic analysis of global carrot germplasm unveils the trajectory of domestication and the origin of high carotenoid orange carrot.</title>
        <authorList>
            <person name="Iorizzo M."/>
            <person name="Ellison S."/>
            <person name="Senalik D."/>
            <person name="Macko-Podgorni A."/>
            <person name="Grzebelus D."/>
            <person name="Bostan H."/>
            <person name="Rolling W."/>
            <person name="Curaba J."/>
            <person name="Simon P."/>
        </authorList>
    </citation>
    <scope>NUCLEOTIDE SEQUENCE</scope>
    <source>
        <tissue evidence="3">Leaf</tissue>
    </source>
</reference>
<dbReference type="EMBL" id="LNRQ01000001">
    <property type="protein sequence ID" value="KZN07921.1"/>
    <property type="molecule type" value="Genomic_DNA"/>
</dbReference>
<name>A0A166FLN8_DAUCS</name>
<evidence type="ECO:0000313" key="3">
    <source>
        <dbReference type="EMBL" id="WOG81219.1"/>
    </source>
</evidence>
<dbReference type="STRING" id="79200.A0A166FLN8"/>
<gene>
    <name evidence="2" type="ORF">DCAR_000590</name>
    <name evidence="3" type="ORF">DCAR_0100364</name>
</gene>
<dbReference type="OrthoDB" id="9970274at2759"/>
<sequence>MGSGFSLFFAPEAPGTNLGDLPESCVASVLENMEPQQICQVAGLNRAFRGAASADFVWESKLPVNYDEIFRRLFGDFPKEICKKDLYSVLCHPNSFDDGHKKAWLDKSCGKICLAISSNGLSITGIDDRRHWNRIPTEESRFSSIAYLQQTWWFEVNGEVEFPLPAGTYSLFFRLQLGKSAKRFGRRVCNSQNVHGWDIKPVQFQLSTSEKQQATSCYLRKSGSWNYYHGGDFVVEKSNKPTKIKFSMMQIDCTHTKGGLSVDSVVVYPVELKERLMRF</sequence>
<dbReference type="KEGG" id="dcr:108207010"/>
<dbReference type="PROSITE" id="PS50181">
    <property type="entry name" value="FBOX"/>
    <property type="match status" value="1"/>
</dbReference>
<dbReference type="CDD" id="cd22162">
    <property type="entry name" value="F-box_AtSKIP3-like"/>
    <property type="match status" value="1"/>
</dbReference>
<accession>A0A166FLN8</accession>
<dbReference type="Pfam" id="PF14299">
    <property type="entry name" value="PP2"/>
    <property type="match status" value="1"/>
</dbReference>